<dbReference type="AlphaFoldDB" id="A0A286XTN7"/>
<evidence type="ECO:0000313" key="3">
    <source>
        <dbReference type="Ensembl" id="ENSCPOP00000028715.1"/>
    </source>
</evidence>
<dbReference type="InParanoid" id="A0A286XTN7"/>
<accession>A0A286XTN7</accession>
<dbReference type="PANTHER" id="PTHR38580">
    <property type="entry name" value="COILED-COIL DOMAIN-CONTAINING PROTEIN 192"/>
    <property type="match status" value="1"/>
</dbReference>
<gene>
    <name evidence="3" type="primary">CCDC192</name>
</gene>
<dbReference type="EMBL" id="AAKN02010162">
    <property type="status" value="NOT_ANNOTATED_CDS"/>
    <property type="molecule type" value="Genomic_DNA"/>
</dbReference>
<feature type="coiled-coil region" evidence="1">
    <location>
        <begin position="191"/>
        <end position="221"/>
    </location>
</feature>
<name>A0A286XTN7_CAVPO</name>
<dbReference type="EMBL" id="AAKN02010163">
    <property type="status" value="NOT_ANNOTATED_CDS"/>
    <property type="molecule type" value="Genomic_DNA"/>
</dbReference>
<dbReference type="InterPro" id="IPR038817">
    <property type="entry name" value="CCDC192"/>
</dbReference>
<evidence type="ECO:0000313" key="4">
    <source>
        <dbReference type="Proteomes" id="UP000005447"/>
    </source>
</evidence>
<proteinExistence type="predicted"/>
<dbReference type="VEuPathDB" id="HostDB:ENSCPOG00000034590"/>
<feature type="region of interest" description="Disordered" evidence="2">
    <location>
        <begin position="1"/>
        <end position="22"/>
    </location>
</feature>
<dbReference type="EMBL" id="AAKN02010164">
    <property type="status" value="NOT_ANNOTATED_CDS"/>
    <property type="molecule type" value="Genomic_DNA"/>
</dbReference>
<dbReference type="Ensembl" id="ENSCPOT00000044725.1">
    <property type="protein sequence ID" value="ENSCPOP00000028715.1"/>
    <property type="gene ID" value="ENSCPOG00000034590.1"/>
</dbReference>
<feature type="compositionally biased region" description="Acidic residues" evidence="2">
    <location>
        <begin position="1"/>
        <end position="13"/>
    </location>
</feature>
<dbReference type="Bgee" id="ENSCPOG00000034590">
    <property type="expression patterns" value="Expressed in uterine cervix and 1 other cell type or tissue"/>
</dbReference>
<reference evidence="3" key="3">
    <citation type="submission" date="2025-09" db="UniProtKB">
        <authorList>
            <consortium name="Ensembl"/>
        </authorList>
    </citation>
    <scope>IDENTIFICATION</scope>
    <source>
        <strain evidence="3">2N</strain>
    </source>
</reference>
<dbReference type="Proteomes" id="UP000005447">
    <property type="component" value="Unassembled WGS sequence"/>
</dbReference>
<keyword evidence="4" id="KW-1185">Reference proteome</keyword>
<organism evidence="3 4">
    <name type="scientific">Cavia porcellus</name>
    <name type="common">Guinea pig</name>
    <dbReference type="NCBI Taxonomy" id="10141"/>
    <lineage>
        <taxon>Eukaryota</taxon>
        <taxon>Metazoa</taxon>
        <taxon>Chordata</taxon>
        <taxon>Craniata</taxon>
        <taxon>Vertebrata</taxon>
        <taxon>Euteleostomi</taxon>
        <taxon>Mammalia</taxon>
        <taxon>Eutheria</taxon>
        <taxon>Euarchontoglires</taxon>
        <taxon>Glires</taxon>
        <taxon>Rodentia</taxon>
        <taxon>Hystricomorpha</taxon>
        <taxon>Caviidae</taxon>
        <taxon>Cavia</taxon>
    </lineage>
</organism>
<sequence length="235" mass="26924">KSENSEADTEPDNETLRQSKNTEQMSFALAQLKSVSIWLNEEEEKAKALSKQFSASERTESKLLQQVYQLGKNLDAVDLQDASREPYENTVLTKDQYIEKLQAEVKASRKQLKVHKLKHQKTVKKLQIDLATTKQEAAITVLELNEKIKTLCEREPAPRAANLLEECCESLLPEEEGDRKISLITELSIQLSLQTERIIQLEAALEEKERKIQQLEAERNCHLPQEVMDPPQCLE</sequence>
<evidence type="ECO:0000256" key="1">
    <source>
        <dbReference type="SAM" id="Coils"/>
    </source>
</evidence>
<keyword evidence="1" id="KW-0175">Coiled coil</keyword>
<evidence type="ECO:0000256" key="2">
    <source>
        <dbReference type="SAM" id="MobiDB-lite"/>
    </source>
</evidence>
<protein>
    <submittedName>
        <fullName evidence="3">Coiled-coil domain containing 192</fullName>
    </submittedName>
</protein>
<reference evidence="4" key="1">
    <citation type="journal article" date="2011" name="Nature">
        <title>A high-resolution map of human evolutionary constraint using 29 mammals.</title>
        <authorList>
            <person name="Lindblad-Toh K."/>
            <person name="Garber M."/>
            <person name="Zuk O."/>
            <person name="Lin M.F."/>
            <person name="Parker B.J."/>
            <person name="Washietl S."/>
            <person name="Kheradpour P."/>
            <person name="Ernst J."/>
            <person name="Jordan G."/>
            <person name="Mauceli E."/>
            <person name="Ward L.D."/>
            <person name="Lowe C.B."/>
            <person name="Holloway A.K."/>
            <person name="Clamp M."/>
            <person name="Gnerre S."/>
            <person name="Alfoldi J."/>
            <person name="Beal K."/>
            <person name="Chang J."/>
            <person name="Clawson H."/>
            <person name="Cuff J."/>
            <person name="Di Palma F."/>
            <person name="Fitzgerald S."/>
            <person name="Flicek P."/>
            <person name="Guttman M."/>
            <person name="Hubisz M.J."/>
            <person name="Jaffe D.B."/>
            <person name="Jungreis I."/>
            <person name="Kent W.J."/>
            <person name="Kostka D."/>
            <person name="Lara M."/>
            <person name="Martins A.L."/>
            <person name="Massingham T."/>
            <person name="Moltke I."/>
            <person name="Raney B.J."/>
            <person name="Rasmussen M.D."/>
            <person name="Robinson J."/>
            <person name="Stark A."/>
            <person name="Vilella A.J."/>
            <person name="Wen J."/>
            <person name="Xie X."/>
            <person name="Zody M.C."/>
            <person name="Baldwin J."/>
            <person name="Bloom T."/>
            <person name="Chin C.W."/>
            <person name="Heiman D."/>
            <person name="Nicol R."/>
            <person name="Nusbaum C."/>
            <person name="Young S."/>
            <person name="Wilkinson J."/>
            <person name="Worley K.C."/>
            <person name="Kovar C.L."/>
            <person name="Muzny D.M."/>
            <person name="Gibbs R.A."/>
            <person name="Cree A."/>
            <person name="Dihn H.H."/>
            <person name="Fowler G."/>
            <person name="Jhangiani S."/>
            <person name="Joshi V."/>
            <person name="Lee S."/>
            <person name="Lewis L.R."/>
            <person name="Nazareth L.V."/>
            <person name="Okwuonu G."/>
            <person name="Santibanez J."/>
            <person name="Warren W.C."/>
            <person name="Mardis E.R."/>
            <person name="Weinstock G.M."/>
            <person name="Wilson R.K."/>
            <person name="Delehaunty K."/>
            <person name="Dooling D."/>
            <person name="Fronik C."/>
            <person name="Fulton L."/>
            <person name="Fulton B."/>
            <person name="Graves T."/>
            <person name="Minx P."/>
            <person name="Sodergren E."/>
            <person name="Birney E."/>
            <person name="Margulies E.H."/>
            <person name="Herrero J."/>
            <person name="Green E.D."/>
            <person name="Haussler D."/>
            <person name="Siepel A."/>
            <person name="Goldman N."/>
            <person name="Pollard K.S."/>
            <person name="Pedersen J.S."/>
            <person name="Lander E.S."/>
            <person name="Kellis M."/>
        </authorList>
    </citation>
    <scope>NUCLEOTIDE SEQUENCE [LARGE SCALE GENOMIC DNA]</scope>
    <source>
        <strain evidence="4">2N</strain>
    </source>
</reference>
<dbReference type="OMA" id="EMGECYS"/>
<dbReference type="GeneTree" id="ENSGT00520000057704"/>
<reference evidence="3" key="2">
    <citation type="submission" date="2025-08" db="UniProtKB">
        <authorList>
            <consortium name="Ensembl"/>
        </authorList>
    </citation>
    <scope>IDENTIFICATION</scope>
    <source>
        <strain evidence="3">2N</strain>
    </source>
</reference>
<dbReference type="PANTHER" id="PTHR38580:SF1">
    <property type="entry name" value="COILED-COIL DOMAIN-CONTAINING PROTEIN 192"/>
    <property type="match status" value="1"/>
</dbReference>